<comment type="similarity">
    <text evidence="7">Belongs to the binding-protein-dependent transport system permease family.</text>
</comment>
<accession>A0A063XXC3</accession>
<keyword evidence="6 7" id="KW-0472">Membrane</keyword>
<dbReference type="RefSeq" id="WP_051632837.1">
    <property type="nucleotide sequence ID" value="NZ_JMSZ01000036.1"/>
</dbReference>
<feature type="transmembrane region" description="Helical" evidence="7">
    <location>
        <begin position="251"/>
        <end position="268"/>
    </location>
</feature>
<dbReference type="CDD" id="cd06261">
    <property type="entry name" value="TM_PBP2"/>
    <property type="match status" value="1"/>
</dbReference>
<comment type="subcellular location">
    <subcellularLocation>
        <location evidence="1 7">Cell membrane</location>
        <topology evidence="1 7">Multi-pass membrane protein</topology>
    </subcellularLocation>
</comment>
<keyword evidence="4 7" id="KW-0812">Transmembrane</keyword>
<evidence type="ECO:0000313" key="9">
    <source>
        <dbReference type="EMBL" id="KDE38838.1"/>
    </source>
</evidence>
<dbReference type="AlphaFoldDB" id="A0A063XXC3"/>
<dbReference type="InterPro" id="IPR035906">
    <property type="entry name" value="MetI-like_sf"/>
</dbReference>
<dbReference type="OrthoDB" id="9808005at2"/>
<feature type="transmembrane region" description="Helical" evidence="7">
    <location>
        <begin position="90"/>
        <end position="110"/>
    </location>
</feature>
<protein>
    <submittedName>
        <fullName evidence="9">Phosphonate ABC transporter permease protein phnE1</fullName>
    </submittedName>
</protein>
<dbReference type="SUPFAM" id="SSF161098">
    <property type="entry name" value="MetI-like"/>
    <property type="match status" value="1"/>
</dbReference>
<dbReference type="PANTHER" id="PTHR30043:SF1">
    <property type="entry name" value="ABC TRANSPORT SYSTEM PERMEASE PROTEIN P69"/>
    <property type="match status" value="1"/>
</dbReference>
<name>A0A063XXC3_9GAMM</name>
<evidence type="ECO:0000256" key="7">
    <source>
        <dbReference type="RuleBase" id="RU363032"/>
    </source>
</evidence>
<reference evidence="9 10" key="1">
    <citation type="journal article" date="2005" name="Int. J. Syst. Evol. Microbiol.">
        <title>Nitrincola lacisaponensis gen. nov., sp. nov., a novel alkaliphilic bacterium isolated from an alkaline, saline lake.</title>
        <authorList>
            <person name="Dimitriu P.A."/>
            <person name="Shukla S.K."/>
            <person name="Conradt J."/>
            <person name="Marquez M.C."/>
            <person name="Ventosa A."/>
            <person name="Maglia A."/>
            <person name="Peyton B.M."/>
            <person name="Pinkart H.C."/>
            <person name="Mormile M.R."/>
        </authorList>
    </citation>
    <scope>NUCLEOTIDE SEQUENCE [LARGE SCALE GENOMIC DNA]</scope>
    <source>
        <strain evidence="9 10">4CA</strain>
    </source>
</reference>
<evidence type="ECO:0000256" key="3">
    <source>
        <dbReference type="ARBA" id="ARBA00022475"/>
    </source>
</evidence>
<feature type="transmembrane region" description="Helical" evidence="7">
    <location>
        <begin position="225"/>
        <end position="245"/>
    </location>
</feature>
<feature type="transmembrane region" description="Helical" evidence="7">
    <location>
        <begin position="194"/>
        <end position="213"/>
    </location>
</feature>
<dbReference type="Gene3D" id="1.10.3720.10">
    <property type="entry name" value="MetI-like"/>
    <property type="match status" value="1"/>
</dbReference>
<dbReference type="STRING" id="267850.ADINL_2739"/>
<dbReference type="InterPro" id="IPR000515">
    <property type="entry name" value="MetI-like"/>
</dbReference>
<dbReference type="GO" id="GO:0015416">
    <property type="term" value="F:ABC-type phosphonate transporter activity"/>
    <property type="evidence" value="ECO:0007669"/>
    <property type="project" value="InterPro"/>
</dbReference>
<keyword evidence="5 7" id="KW-1133">Transmembrane helix</keyword>
<dbReference type="PANTHER" id="PTHR30043">
    <property type="entry name" value="PHOSPHONATES TRANSPORT SYSTEM PERMEASE PROTEIN"/>
    <property type="match status" value="1"/>
</dbReference>
<dbReference type="PATRIC" id="fig|267850.7.peg.2692"/>
<feature type="transmembrane region" description="Helical" evidence="7">
    <location>
        <begin position="136"/>
        <end position="159"/>
    </location>
</feature>
<feature type="domain" description="ABC transmembrane type-1" evidence="8">
    <location>
        <begin position="84"/>
        <end position="267"/>
    </location>
</feature>
<gene>
    <name evidence="9" type="ORF">ADINL_2739</name>
</gene>
<keyword evidence="10" id="KW-1185">Reference proteome</keyword>
<evidence type="ECO:0000256" key="4">
    <source>
        <dbReference type="ARBA" id="ARBA00022692"/>
    </source>
</evidence>
<dbReference type="InterPro" id="IPR005769">
    <property type="entry name" value="PhnE/PtxC"/>
</dbReference>
<evidence type="ECO:0000256" key="6">
    <source>
        <dbReference type="ARBA" id="ARBA00023136"/>
    </source>
</evidence>
<sequence>MPVKLIEPGNDLSQAEWKLRTTRQQWLIWLGWLVGISLFLLCWKVISDNTMWVFVEDAPRQGADLLRRMMPPDWAYSERLWKPLWDTLNIATLGTLLGIIMAFPCAFLAARNTTPHPLIRSLALMIIVSSRSINSLIWAMLLVTILGPGILAGILAIALRSIGFVGKLLYEAIEEIHPTPVEAITATGASRMQVMSYAVLPQVMPAFAGISIYRWDINIRESTVLGLVGAGGIGLQLNAAINTLAWDRVSIIFILIFATVLVSEYISAKVRKAFI</sequence>
<keyword evidence="2 7" id="KW-0813">Transport</keyword>
<comment type="caution">
    <text evidence="9">The sequence shown here is derived from an EMBL/GenBank/DDBJ whole genome shotgun (WGS) entry which is preliminary data.</text>
</comment>
<keyword evidence="3" id="KW-1003">Cell membrane</keyword>
<dbReference type="PROSITE" id="PS50928">
    <property type="entry name" value="ABC_TM1"/>
    <property type="match status" value="1"/>
</dbReference>
<evidence type="ECO:0000256" key="1">
    <source>
        <dbReference type="ARBA" id="ARBA00004651"/>
    </source>
</evidence>
<dbReference type="EMBL" id="JMSZ01000036">
    <property type="protein sequence ID" value="KDE38838.1"/>
    <property type="molecule type" value="Genomic_DNA"/>
</dbReference>
<evidence type="ECO:0000256" key="2">
    <source>
        <dbReference type="ARBA" id="ARBA00022448"/>
    </source>
</evidence>
<feature type="transmembrane region" description="Helical" evidence="7">
    <location>
        <begin position="26"/>
        <end position="46"/>
    </location>
</feature>
<evidence type="ECO:0000313" key="10">
    <source>
        <dbReference type="Proteomes" id="UP000027318"/>
    </source>
</evidence>
<proteinExistence type="inferred from homology"/>
<dbReference type="Pfam" id="PF00528">
    <property type="entry name" value="BPD_transp_1"/>
    <property type="match status" value="1"/>
</dbReference>
<dbReference type="NCBIfam" id="TIGR01097">
    <property type="entry name" value="PhnE"/>
    <property type="match status" value="1"/>
</dbReference>
<dbReference type="GO" id="GO:0005886">
    <property type="term" value="C:plasma membrane"/>
    <property type="evidence" value="ECO:0007669"/>
    <property type="project" value="UniProtKB-SubCell"/>
</dbReference>
<dbReference type="Proteomes" id="UP000027318">
    <property type="component" value="Unassembled WGS sequence"/>
</dbReference>
<evidence type="ECO:0000256" key="5">
    <source>
        <dbReference type="ARBA" id="ARBA00022989"/>
    </source>
</evidence>
<evidence type="ECO:0000259" key="8">
    <source>
        <dbReference type="PROSITE" id="PS50928"/>
    </source>
</evidence>
<organism evidence="9 10">
    <name type="scientific">Nitrincola lacisaponensis</name>
    <dbReference type="NCBI Taxonomy" id="267850"/>
    <lineage>
        <taxon>Bacteria</taxon>
        <taxon>Pseudomonadati</taxon>
        <taxon>Pseudomonadota</taxon>
        <taxon>Gammaproteobacteria</taxon>
        <taxon>Oceanospirillales</taxon>
        <taxon>Oceanospirillaceae</taxon>
        <taxon>Nitrincola</taxon>
    </lineage>
</organism>